<dbReference type="Proteomes" id="UP001597512">
    <property type="component" value="Unassembled WGS sequence"/>
</dbReference>
<organism evidence="1 2">
    <name type="scientific">Spirosoma flavum</name>
    <dbReference type="NCBI Taxonomy" id="2048557"/>
    <lineage>
        <taxon>Bacteria</taxon>
        <taxon>Pseudomonadati</taxon>
        <taxon>Bacteroidota</taxon>
        <taxon>Cytophagia</taxon>
        <taxon>Cytophagales</taxon>
        <taxon>Cytophagaceae</taxon>
        <taxon>Spirosoma</taxon>
    </lineage>
</organism>
<proteinExistence type="predicted"/>
<accession>A0ABW6ANX8</accession>
<evidence type="ECO:0000313" key="1">
    <source>
        <dbReference type="EMBL" id="MFD2936314.1"/>
    </source>
</evidence>
<evidence type="ECO:0000313" key="2">
    <source>
        <dbReference type="Proteomes" id="UP001597512"/>
    </source>
</evidence>
<keyword evidence="2" id="KW-1185">Reference proteome</keyword>
<reference evidence="2" key="1">
    <citation type="journal article" date="2019" name="Int. J. Syst. Evol. Microbiol.">
        <title>The Global Catalogue of Microorganisms (GCM) 10K type strain sequencing project: providing services to taxonomists for standard genome sequencing and annotation.</title>
        <authorList>
            <consortium name="The Broad Institute Genomics Platform"/>
            <consortium name="The Broad Institute Genome Sequencing Center for Infectious Disease"/>
            <person name="Wu L."/>
            <person name="Ma J."/>
        </authorList>
    </citation>
    <scope>NUCLEOTIDE SEQUENCE [LARGE SCALE GENOMIC DNA]</scope>
    <source>
        <strain evidence="2">KCTC 52490</strain>
    </source>
</reference>
<protein>
    <submittedName>
        <fullName evidence="1">Uncharacterized protein</fullName>
    </submittedName>
</protein>
<dbReference type="RefSeq" id="WP_381505003.1">
    <property type="nucleotide sequence ID" value="NZ_JBHUOM010000023.1"/>
</dbReference>
<comment type="caution">
    <text evidence="1">The sequence shown here is derived from an EMBL/GenBank/DDBJ whole genome shotgun (WGS) entry which is preliminary data.</text>
</comment>
<sequence>MGPFKKKVFDELNEAFPLRFPDGEEERIILQQQALLIELDTTFFPDDPSLQSRIESFNLEIQERLKPAKLTGKGNQLEEIRSTYVANKIALQLEGLPVDDKTPSLQYWQYLTAIESKYKRKPSLPHESLE</sequence>
<gene>
    <name evidence="1" type="ORF">ACFS25_21210</name>
</gene>
<name>A0ABW6ANX8_9BACT</name>
<dbReference type="EMBL" id="JBHUOM010000023">
    <property type="protein sequence ID" value="MFD2936314.1"/>
    <property type="molecule type" value="Genomic_DNA"/>
</dbReference>